<dbReference type="CDD" id="cd04622">
    <property type="entry name" value="CBS_pair_HRP1_like"/>
    <property type="match status" value="1"/>
</dbReference>
<evidence type="ECO:0000259" key="3">
    <source>
        <dbReference type="PROSITE" id="PS51371"/>
    </source>
</evidence>
<reference evidence="5 6" key="1">
    <citation type="submission" date="2018-06" db="EMBL/GenBank/DDBJ databases">
        <title>Genomic Encyclopedia of Type Strains, Phase IV (KMG-V): Genome sequencing to study the core and pangenomes of soil and plant-associated prokaryotes.</title>
        <authorList>
            <person name="Whitman W."/>
        </authorList>
    </citation>
    <scope>NUCLEOTIDE SEQUENCE [LARGE SCALE GENOMIC DNA]</scope>
    <source>
        <strain evidence="5 6">SRCL-318</strain>
        <strain evidence="4 7">SRMrh-85</strain>
    </source>
</reference>
<dbReference type="SMART" id="SM00116">
    <property type="entry name" value="CBS"/>
    <property type="match status" value="2"/>
</dbReference>
<evidence type="ECO:0000256" key="1">
    <source>
        <dbReference type="ARBA" id="ARBA00023122"/>
    </source>
</evidence>
<dbReference type="Pfam" id="PF00571">
    <property type="entry name" value="CBS"/>
    <property type="match status" value="2"/>
</dbReference>
<keyword evidence="7" id="KW-1185">Reference proteome</keyword>
<dbReference type="InterPro" id="IPR046342">
    <property type="entry name" value="CBS_dom_sf"/>
</dbReference>
<accession>A0A2U1A579</accession>
<feature type="domain" description="CBS" evidence="3">
    <location>
        <begin position="72"/>
        <end position="128"/>
    </location>
</feature>
<dbReference type="Gene3D" id="3.10.580.10">
    <property type="entry name" value="CBS-domain"/>
    <property type="match status" value="1"/>
</dbReference>
<dbReference type="OrthoDB" id="9794094at2"/>
<dbReference type="EMBL" id="QJSQ01000034">
    <property type="protein sequence ID" value="PYE15315.1"/>
    <property type="molecule type" value="Genomic_DNA"/>
</dbReference>
<dbReference type="PANTHER" id="PTHR43080">
    <property type="entry name" value="CBS DOMAIN-CONTAINING PROTEIN CBSX3, MITOCHONDRIAL"/>
    <property type="match status" value="1"/>
</dbReference>
<dbReference type="InterPro" id="IPR000644">
    <property type="entry name" value="CBS_dom"/>
</dbReference>
<name>A0A2U1A579_9BURK</name>
<dbReference type="RefSeq" id="WP_042267178.1">
    <property type="nucleotide sequence ID" value="NZ_JACHVZ010000002.1"/>
</dbReference>
<gene>
    <name evidence="5" type="ORF">C7410_13461</name>
    <name evidence="4" type="ORF">FHX59_000640</name>
</gene>
<evidence type="ECO:0000313" key="5">
    <source>
        <dbReference type="EMBL" id="PYE15315.1"/>
    </source>
</evidence>
<dbReference type="PROSITE" id="PS51371">
    <property type="entry name" value="CBS"/>
    <property type="match status" value="2"/>
</dbReference>
<organism evidence="5 6">
    <name type="scientific">Paraburkholderia silvatlantica</name>
    <dbReference type="NCBI Taxonomy" id="321895"/>
    <lineage>
        <taxon>Bacteria</taxon>
        <taxon>Pseudomonadati</taxon>
        <taxon>Pseudomonadota</taxon>
        <taxon>Betaproteobacteria</taxon>
        <taxon>Burkholderiales</taxon>
        <taxon>Burkholderiaceae</taxon>
        <taxon>Paraburkholderia</taxon>
    </lineage>
</organism>
<dbReference type="SUPFAM" id="SSF54631">
    <property type="entry name" value="CBS-domain pair"/>
    <property type="match status" value="1"/>
</dbReference>
<sequence length="143" mass="15975">MTQVREVMSREVVHIAPDTTIRHAAELMRDHDIGALPVCDGEQIVGMVTDRDLAMRGLAQGCTGEETVSHVATSGVQWCYEDEDVNVVQRRMAEAQVRRLPVVNHERELVGTLSLGDIATRCDDAQRERIANTLEDISQRRVP</sequence>
<proteinExistence type="predicted"/>
<dbReference type="Proteomes" id="UP000247772">
    <property type="component" value="Unassembled WGS sequence"/>
</dbReference>
<dbReference type="Proteomes" id="UP000533533">
    <property type="component" value="Unassembled WGS sequence"/>
</dbReference>
<dbReference type="AlphaFoldDB" id="A0A2U1A579"/>
<evidence type="ECO:0000313" key="7">
    <source>
        <dbReference type="Proteomes" id="UP000533533"/>
    </source>
</evidence>
<dbReference type="PANTHER" id="PTHR43080:SF2">
    <property type="entry name" value="CBS DOMAIN-CONTAINING PROTEIN"/>
    <property type="match status" value="1"/>
</dbReference>
<evidence type="ECO:0000256" key="2">
    <source>
        <dbReference type="PROSITE-ProRule" id="PRU00703"/>
    </source>
</evidence>
<protein>
    <submittedName>
        <fullName evidence="5">CBS domain-containing protein</fullName>
    </submittedName>
</protein>
<evidence type="ECO:0000313" key="6">
    <source>
        <dbReference type="Proteomes" id="UP000247772"/>
    </source>
</evidence>
<evidence type="ECO:0000313" key="4">
    <source>
        <dbReference type="EMBL" id="MBB2926233.1"/>
    </source>
</evidence>
<dbReference type="InterPro" id="IPR051257">
    <property type="entry name" value="Diverse_CBS-Domain"/>
</dbReference>
<feature type="domain" description="CBS" evidence="3">
    <location>
        <begin position="8"/>
        <end position="66"/>
    </location>
</feature>
<keyword evidence="1 2" id="KW-0129">CBS domain</keyword>
<comment type="caution">
    <text evidence="5">The sequence shown here is derived from an EMBL/GenBank/DDBJ whole genome shotgun (WGS) entry which is preliminary data.</text>
</comment>
<dbReference type="EMBL" id="JACHVZ010000002">
    <property type="protein sequence ID" value="MBB2926233.1"/>
    <property type="molecule type" value="Genomic_DNA"/>
</dbReference>